<dbReference type="InterPro" id="IPR000189">
    <property type="entry name" value="Transglyc_AS"/>
</dbReference>
<feature type="chain" id="PRO_5039037953" evidence="2">
    <location>
        <begin position="20"/>
        <end position="466"/>
    </location>
</feature>
<dbReference type="EMBL" id="DWUQ01000072">
    <property type="protein sequence ID" value="HJD44090.1"/>
    <property type="molecule type" value="Genomic_DNA"/>
</dbReference>
<dbReference type="Gene3D" id="3.10.350.10">
    <property type="entry name" value="LysM domain"/>
    <property type="match status" value="2"/>
</dbReference>
<evidence type="ECO:0000313" key="4">
    <source>
        <dbReference type="EMBL" id="HJD44090.1"/>
    </source>
</evidence>
<dbReference type="PROSITE" id="PS51782">
    <property type="entry name" value="LYSM"/>
    <property type="match status" value="2"/>
</dbReference>
<dbReference type="Pfam" id="PF01476">
    <property type="entry name" value="LysM"/>
    <property type="match status" value="2"/>
</dbReference>
<reference evidence="4" key="2">
    <citation type="submission" date="2021-04" db="EMBL/GenBank/DDBJ databases">
        <authorList>
            <person name="Gilroy R."/>
        </authorList>
    </citation>
    <scope>NUCLEOTIDE SEQUENCE</scope>
    <source>
        <strain evidence="4">9264</strain>
    </source>
</reference>
<dbReference type="GO" id="GO:0016020">
    <property type="term" value="C:membrane"/>
    <property type="evidence" value="ECO:0007669"/>
    <property type="project" value="InterPro"/>
</dbReference>
<reference evidence="4" key="1">
    <citation type="journal article" date="2021" name="PeerJ">
        <title>Extensive microbial diversity within the chicken gut microbiome revealed by metagenomics and culture.</title>
        <authorList>
            <person name="Gilroy R."/>
            <person name="Ravi A."/>
            <person name="Getino M."/>
            <person name="Pursley I."/>
            <person name="Horton D.L."/>
            <person name="Alikhan N.F."/>
            <person name="Baker D."/>
            <person name="Gharbi K."/>
            <person name="Hall N."/>
            <person name="Watson M."/>
            <person name="Adriaenssens E.M."/>
            <person name="Foster-Nyarko E."/>
            <person name="Jarju S."/>
            <person name="Secka A."/>
            <person name="Antonio M."/>
            <person name="Oren A."/>
            <person name="Chaudhuri R.R."/>
            <person name="La Ragione R."/>
            <person name="Hildebrand F."/>
            <person name="Pallen M.J."/>
        </authorList>
    </citation>
    <scope>NUCLEOTIDE SEQUENCE</scope>
    <source>
        <strain evidence="4">9264</strain>
    </source>
</reference>
<dbReference type="InterPro" id="IPR023346">
    <property type="entry name" value="Lysozyme-like_dom_sf"/>
</dbReference>
<evidence type="ECO:0000313" key="5">
    <source>
        <dbReference type="Proteomes" id="UP000823889"/>
    </source>
</evidence>
<dbReference type="CDD" id="cd00118">
    <property type="entry name" value="LysM"/>
    <property type="match status" value="2"/>
</dbReference>
<feature type="domain" description="LysM" evidence="3">
    <location>
        <begin position="319"/>
        <end position="363"/>
    </location>
</feature>
<feature type="signal peptide" evidence="2">
    <location>
        <begin position="1"/>
        <end position="19"/>
    </location>
</feature>
<dbReference type="GO" id="GO:0008932">
    <property type="term" value="F:lytic endotransglycosylase activity"/>
    <property type="evidence" value="ECO:0007669"/>
    <property type="project" value="TreeGrafter"/>
</dbReference>
<dbReference type="SMART" id="SM00257">
    <property type="entry name" value="LysM"/>
    <property type="match status" value="2"/>
</dbReference>
<evidence type="ECO:0000256" key="2">
    <source>
        <dbReference type="SAM" id="SignalP"/>
    </source>
</evidence>
<dbReference type="PROSITE" id="PS51257">
    <property type="entry name" value="PROKAR_LIPOPROTEIN"/>
    <property type="match status" value="1"/>
</dbReference>
<sequence length="466" mass="52222">MNVLRLFVLSLAVVLAGCASQSKHVSKQPDAMVAADTSRTIDLTRPPQDIWDRIRRGYAIPNLRTDLVDQWTEYYARNAPSVITMSERASKYLYHILDEIEARGLPTELALLPFVESAYNPGAYSKAHASGLWQFIPSTGRQYKLEQTWWQDQRRDPIASTTAALDYLDYLYEFQGDWYLALASYNWGEGSVRRAIQRNEQQNLGTDYLSLRMPEETRNYVPKLQAIKNIIANPQRYGISLPKAQNAPYFANVRTQQNIDLHIAARLAEMSIEEFKALNPSHNREVIPAHYAELVLPVDKVKIFEQNLAVFTEPLSQWQTYEPQHGESFSTIAQQHGMTIAELRKLNGLSAKQTLASTQSLLVPITTPSTPTVDDPLGVQLATLSNQGVLAGSPSKPSVRPVSASSVAPKARGNVALHQVRKGDTLFGIARQYNISLDELKKLNNLKNNHIKPGHQLRVPGTQVRG</sequence>
<keyword evidence="2" id="KW-0732">Signal</keyword>
<dbReference type="CDD" id="cd16894">
    <property type="entry name" value="MltD-like"/>
    <property type="match status" value="1"/>
</dbReference>
<dbReference type="InterPro" id="IPR036779">
    <property type="entry name" value="LysM_dom_sf"/>
</dbReference>
<organism evidence="4 5">
    <name type="scientific">Candidatus Paenalcaligenes intestinipullorum</name>
    <dbReference type="NCBI Taxonomy" id="2838718"/>
    <lineage>
        <taxon>Bacteria</taxon>
        <taxon>Pseudomonadati</taxon>
        <taxon>Pseudomonadota</taxon>
        <taxon>Betaproteobacteria</taxon>
        <taxon>Burkholderiales</taxon>
        <taxon>Alcaligenaceae</taxon>
        <taxon>Paenalcaligenes</taxon>
    </lineage>
</organism>
<accession>A0A9D2RFW4</accession>
<dbReference type="SUPFAM" id="SSF54106">
    <property type="entry name" value="LysM domain"/>
    <property type="match status" value="2"/>
</dbReference>
<dbReference type="PROSITE" id="PS00922">
    <property type="entry name" value="TRANSGLYCOSYLASE"/>
    <property type="match status" value="1"/>
</dbReference>
<dbReference type="Proteomes" id="UP000823889">
    <property type="component" value="Unassembled WGS sequence"/>
</dbReference>
<proteinExistence type="inferred from homology"/>
<protein>
    <submittedName>
        <fullName evidence="4">Transglycosylase SLT domain-containing protein</fullName>
    </submittedName>
</protein>
<dbReference type="InterPro" id="IPR018392">
    <property type="entry name" value="LysM"/>
</dbReference>
<dbReference type="PANTHER" id="PTHR33734:SF22">
    <property type="entry name" value="MEMBRANE-BOUND LYTIC MUREIN TRANSGLYCOSYLASE D"/>
    <property type="match status" value="1"/>
</dbReference>
<comment type="caution">
    <text evidence="4">The sequence shown here is derived from an EMBL/GenBank/DDBJ whole genome shotgun (WGS) entry which is preliminary data.</text>
</comment>
<dbReference type="Gene3D" id="1.10.530.10">
    <property type="match status" value="1"/>
</dbReference>
<dbReference type="AlphaFoldDB" id="A0A9D2RFW4"/>
<dbReference type="GO" id="GO:0000270">
    <property type="term" value="P:peptidoglycan metabolic process"/>
    <property type="evidence" value="ECO:0007669"/>
    <property type="project" value="InterPro"/>
</dbReference>
<dbReference type="InterPro" id="IPR008258">
    <property type="entry name" value="Transglycosylase_SLT_dom_1"/>
</dbReference>
<feature type="domain" description="LysM" evidence="3">
    <location>
        <begin position="416"/>
        <end position="459"/>
    </location>
</feature>
<dbReference type="Pfam" id="PF01464">
    <property type="entry name" value="SLT"/>
    <property type="match status" value="1"/>
</dbReference>
<name>A0A9D2RFW4_9BURK</name>
<evidence type="ECO:0000259" key="3">
    <source>
        <dbReference type="PROSITE" id="PS51782"/>
    </source>
</evidence>
<evidence type="ECO:0000256" key="1">
    <source>
        <dbReference type="ARBA" id="ARBA00007734"/>
    </source>
</evidence>
<dbReference type="SUPFAM" id="SSF53955">
    <property type="entry name" value="Lysozyme-like"/>
    <property type="match status" value="1"/>
</dbReference>
<dbReference type="PANTHER" id="PTHR33734">
    <property type="entry name" value="LYSM DOMAIN-CONTAINING GPI-ANCHORED PROTEIN 2"/>
    <property type="match status" value="1"/>
</dbReference>
<gene>
    <name evidence="4" type="ORF">H9906_03575</name>
</gene>
<comment type="similarity">
    <text evidence="1">Belongs to the transglycosylase Slt family.</text>
</comment>